<gene>
    <name evidence="1" type="ORF">ASPCAL14774</name>
</gene>
<protein>
    <submittedName>
        <fullName evidence="1">Uncharacterized protein</fullName>
    </submittedName>
</protein>
<accession>A0A0U5CKF6</accession>
<dbReference type="EMBL" id="CDMC01000029">
    <property type="protein sequence ID" value="CEL11674.1"/>
    <property type="molecule type" value="Genomic_DNA"/>
</dbReference>
<organism evidence="1 2">
    <name type="scientific">Aspergillus calidoustus</name>
    <dbReference type="NCBI Taxonomy" id="454130"/>
    <lineage>
        <taxon>Eukaryota</taxon>
        <taxon>Fungi</taxon>
        <taxon>Dikarya</taxon>
        <taxon>Ascomycota</taxon>
        <taxon>Pezizomycotina</taxon>
        <taxon>Eurotiomycetes</taxon>
        <taxon>Eurotiomycetidae</taxon>
        <taxon>Eurotiales</taxon>
        <taxon>Aspergillaceae</taxon>
        <taxon>Aspergillus</taxon>
        <taxon>Aspergillus subgen. Nidulantes</taxon>
    </lineage>
</organism>
<keyword evidence="2" id="KW-1185">Reference proteome</keyword>
<reference evidence="2" key="1">
    <citation type="journal article" date="2016" name="Genome Announc.">
        <title>Draft genome sequences of fungus Aspergillus calidoustus.</title>
        <authorList>
            <person name="Horn F."/>
            <person name="Linde J."/>
            <person name="Mattern D.J."/>
            <person name="Walther G."/>
            <person name="Guthke R."/>
            <person name="Scherlach K."/>
            <person name="Martin K."/>
            <person name="Brakhage A.A."/>
            <person name="Petzke L."/>
            <person name="Valiante V."/>
        </authorList>
    </citation>
    <scope>NUCLEOTIDE SEQUENCE [LARGE SCALE GENOMIC DNA]</scope>
    <source>
        <strain evidence="2">SF006504</strain>
    </source>
</reference>
<evidence type="ECO:0000313" key="2">
    <source>
        <dbReference type="Proteomes" id="UP000054771"/>
    </source>
</evidence>
<dbReference type="AlphaFoldDB" id="A0A0U5CKF6"/>
<dbReference type="Proteomes" id="UP000054771">
    <property type="component" value="Unassembled WGS sequence"/>
</dbReference>
<evidence type="ECO:0000313" key="1">
    <source>
        <dbReference type="EMBL" id="CEL11674.1"/>
    </source>
</evidence>
<name>A0A0U5CKF6_ASPCI</name>
<proteinExistence type="predicted"/>
<sequence length="143" mass="15795">MERLTDRYVKGPARVDILDELIDIKADTDELILQSQSFANECYKTEVYRIINGSGGRDKALGRCTGKFETSARLPGGQDLGLSDDSLEDTATHLTVRDTEPIPNQPTVYQRTYLFACNRADDGTEVLASMQAAHTAVDNHTQS</sequence>